<dbReference type="Proteomes" id="UP000199205">
    <property type="component" value="Unassembled WGS sequence"/>
</dbReference>
<dbReference type="AlphaFoldDB" id="A0A1C3XHW0"/>
<proteinExistence type="predicted"/>
<evidence type="ECO:0000256" key="1">
    <source>
        <dbReference type="SAM" id="MobiDB-lite"/>
    </source>
</evidence>
<evidence type="ECO:0000313" key="3">
    <source>
        <dbReference type="Proteomes" id="UP000199205"/>
    </source>
</evidence>
<dbReference type="RefSeq" id="WP_208865054.1">
    <property type="nucleotide sequence ID" value="NZ_FMAF01000043.1"/>
</dbReference>
<evidence type="ECO:0000313" key="2">
    <source>
        <dbReference type="EMBL" id="SCB51871.1"/>
    </source>
</evidence>
<dbReference type="EMBL" id="FMAF01000043">
    <property type="protein sequence ID" value="SCB51871.1"/>
    <property type="molecule type" value="Genomic_DNA"/>
</dbReference>
<feature type="region of interest" description="Disordered" evidence="1">
    <location>
        <begin position="812"/>
        <end position="842"/>
    </location>
</feature>
<feature type="compositionally biased region" description="Polar residues" evidence="1">
    <location>
        <begin position="812"/>
        <end position="828"/>
    </location>
</feature>
<protein>
    <submittedName>
        <fullName evidence="2">Uncharacterized protein</fullName>
    </submittedName>
</protein>
<name>A0A1C3XHW0_9HYPH</name>
<sequence length="842" mass="88804">MLDVARLGIVIDASQVRSAANDPSVWNAEATRAEKKTSAAARAIDDMNGKVRVAGGAIGKANTEVIKLATANGKVAANAMTTFAVAQLINSAPPTTQAAASGASRSMLDFNHPTGYSNFDFIRERASGAGEPLRKSEIQEVGEAIHWFLQLVGPFVSDAKAKLAATQGDNILTRLLRETDLNKQAIAFEEIKKDRDEKKDRSTLSGDSMPQFKKDAEDAEKMLSVANTIYKSRISINEKYQESEKILDKFMKENYNIVADARIQRNTPGASYYEFAAPLEKLINGLQHMDAVPEDVKKVIEGIAAARAKPENLDVAPDLEALQNSWENNYATLISQRLEKIQETSTEAKAAVAGYMTNGGAPGTSVGATNINNVGAPNAATQIVASKLVEWANSSSGFVNGMAAITRLLIPGLASLSSSAATTNSVEKNADQSTVSVEANRVAGWTDNDVAIGRSAKAIDNATKSSAAYAGQTKLTTQTSTQSAAATENVTSKVVTLKQNQDDLQKSCAIQLGQMPQLTKAANDQADAYRRVAEAQSLQKLAGDIQFQQEQMGRSTIDQTVASTQKQYGLPVDMNSASANIIRYNEQLKYACELAGDFASTLVSGLRNGEGLWKSLGKAAISVLTKISDRLLNDVLNSLFKVNSAAAGGGLFGGGGIGGIFSSLLGFGGGGGFDIGSNATVPTSGFNPFSALSAGWADGGYTGPGGVYDPAGLVHAGEVVWSQKDIARAGGVGVVEAMRLGRRGYADGGVVGEGGPQLVRAQPDASVPVRRLRADNQNDASGSASGVHVTVGVSVDEDGNLKAYVKNVAQSEAQSSTRQGLNDFNQQLPDRVAQINRNPRRR</sequence>
<organism evidence="2 3">
    <name type="scientific">Rhizobium lusitanum</name>
    <dbReference type="NCBI Taxonomy" id="293958"/>
    <lineage>
        <taxon>Bacteria</taxon>
        <taxon>Pseudomonadati</taxon>
        <taxon>Pseudomonadota</taxon>
        <taxon>Alphaproteobacteria</taxon>
        <taxon>Hyphomicrobiales</taxon>
        <taxon>Rhizobiaceae</taxon>
        <taxon>Rhizobium/Agrobacterium group</taxon>
        <taxon>Rhizobium</taxon>
    </lineage>
</organism>
<accession>A0A1C3XHW0</accession>
<gene>
    <name evidence="2" type="ORF">GA0061101_14337</name>
</gene>
<reference evidence="2 3" key="1">
    <citation type="submission" date="2016-08" db="EMBL/GenBank/DDBJ databases">
        <authorList>
            <person name="Seilhamer J.J."/>
        </authorList>
    </citation>
    <scope>NUCLEOTIDE SEQUENCE [LARGE SCALE GENOMIC DNA]</scope>
    <source>
        <strain evidence="2 3">P1-7</strain>
    </source>
</reference>